<feature type="transmembrane region" description="Helical" evidence="7">
    <location>
        <begin position="352"/>
        <end position="372"/>
    </location>
</feature>
<reference evidence="9 10" key="1">
    <citation type="submission" date="2019-11" db="EMBL/GenBank/DDBJ databases">
        <title>Paenibacillus monticola sp. nov., a novel PGPR strain isolated from mountain sample in China.</title>
        <authorList>
            <person name="Zhao Q."/>
            <person name="Li H.-P."/>
            <person name="Zhang J.-L."/>
        </authorList>
    </citation>
    <scope>NUCLEOTIDE SEQUENCE [LARGE SCALE GENOMIC DNA]</scope>
    <source>
        <strain evidence="9 10">LC-T2</strain>
    </source>
</reference>
<feature type="transmembrane region" description="Helical" evidence="7">
    <location>
        <begin position="40"/>
        <end position="59"/>
    </location>
</feature>
<evidence type="ECO:0000313" key="9">
    <source>
        <dbReference type="EMBL" id="MRN53194.1"/>
    </source>
</evidence>
<dbReference type="GO" id="GO:0055085">
    <property type="term" value="P:transmembrane transport"/>
    <property type="evidence" value="ECO:0007669"/>
    <property type="project" value="InterPro"/>
</dbReference>
<evidence type="ECO:0000259" key="8">
    <source>
        <dbReference type="Pfam" id="PF00324"/>
    </source>
</evidence>
<dbReference type="EMBL" id="WJXB01000003">
    <property type="protein sequence ID" value="MRN53194.1"/>
    <property type="molecule type" value="Genomic_DNA"/>
</dbReference>
<feature type="transmembrane region" description="Helical" evidence="7">
    <location>
        <begin position="150"/>
        <end position="175"/>
    </location>
</feature>
<feature type="transmembrane region" description="Helical" evidence="7">
    <location>
        <begin position="120"/>
        <end position="138"/>
    </location>
</feature>
<comment type="caution">
    <text evidence="9">The sequence shown here is derived from an EMBL/GenBank/DDBJ whole genome shotgun (WGS) entry which is preliminary data.</text>
</comment>
<dbReference type="Proteomes" id="UP000463051">
    <property type="component" value="Unassembled WGS sequence"/>
</dbReference>
<proteinExistence type="predicted"/>
<feature type="domain" description="Amino acid permease/ SLC12A" evidence="8">
    <location>
        <begin position="13"/>
        <end position="419"/>
    </location>
</feature>
<dbReference type="InterPro" id="IPR004841">
    <property type="entry name" value="AA-permease/SLC12A_dom"/>
</dbReference>
<keyword evidence="6 7" id="KW-0472">Membrane</keyword>
<dbReference type="Pfam" id="PF00324">
    <property type="entry name" value="AA_permease"/>
    <property type="match status" value="1"/>
</dbReference>
<feature type="transmembrane region" description="Helical" evidence="7">
    <location>
        <begin position="325"/>
        <end position="346"/>
    </location>
</feature>
<dbReference type="PANTHER" id="PTHR43495">
    <property type="entry name" value="GABA PERMEASE"/>
    <property type="match status" value="1"/>
</dbReference>
<protein>
    <submittedName>
        <fullName evidence="9">Amino acid permease</fullName>
    </submittedName>
</protein>
<evidence type="ECO:0000256" key="5">
    <source>
        <dbReference type="ARBA" id="ARBA00022989"/>
    </source>
</evidence>
<feature type="transmembrane region" description="Helical" evidence="7">
    <location>
        <begin position="232"/>
        <end position="255"/>
    </location>
</feature>
<gene>
    <name evidence="9" type="ORF">GJB61_09330</name>
</gene>
<evidence type="ECO:0000256" key="4">
    <source>
        <dbReference type="ARBA" id="ARBA00022970"/>
    </source>
</evidence>
<dbReference type="Gene3D" id="1.20.1740.10">
    <property type="entry name" value="Amino acid/polyamine transporter I"/>
    <property type="match status" value="1"/>
</dbReference>
<feature type="transmembrane region" description="Helical" evidence="7">
    <location>
        <begin position="195"/>
        <end position="220"/>
    </location>
</feature>
<name>A0A7X2H467_9BACL</name>
<feature type="transmembrane region" description="Helical" evidence="7">
    <location>
        <begin position="79"/>
        <end position="100"/>
    </location>
</feature>
<comment type="subcellular location">
    <subcellularLocation>
        <location evidence="1">Membrane</location>
        <topology evidence="1">Multi-pass membrane protein</topology>
    </subcellularLocation>
</comment>
<evidence type="ECO:0000256" key="2">
    <source>
        <dbReference type="ARBA" id="ARBA00022448"/>
    </source>
</evidence>
<sequence>MKSEKRGLSVWQLTMLALGTVVGGSFFLGSSIAIRAAGPSVLLAYIIGGVLVYFILSALSEMTVANPVSGSFRTYTEQAFGRGAGFTVGWVYWTGLVLAMSSEATAVSILVRGWFPELPMALLGMGIIVSVTLLNLLGAERLSKLESGLAAFKLLAIAAFIVIAACIIAGIGTVGSTGAVGLNVLRDQNWIPGGIRGIAGSMLMVMFTYAGFEVLGLAASDIANPAVTIPKAIGYTIFLLVGLYLAAITVLFLLIPPSLVSEQISPFVSALSLYGLGWTGIVMNIVLVSAILSTMLASVFGLGRMLRSLAEEGHTPAWMRDRTDLPYRGILVSGGAMLLALGLGLLLPQGVYLFLVSSGGFSLLFAYCLIMASHYRLRKQHGGPLTQRAGMRGFPYTSWFSIGSLIAVLASMPLIPGQGGGLVAGIMFVVLFVSVYSLGSRFRKPAVESSRQRILQNHSVSSLGSGYAQAEMSEEWSEGENKD</sequence>
<keyword evidence="2" id="KW-0813">Transport</keyword>
<dbReference type="PIRSF" id="PIRSF006060">
    <property type="entry name" value="AA_transporter"/>
    <property type="match status" value="1"/>
</dbReference>
<accession>A0A7X2H467</accession>
<organism evidence="9 10">
    <name type="scientific">Paenibacillus monticola</name>
    <dbReference type="NCBI Taxonomy" id="2666075"/>
    <lineage>
        <taxon>Bacteria</taxon>
        <taxon>Bacillati</taxon>
        <taxon>Bacillota</taxon>
        <taxon>Bacilli</taxon>
        <taxon>Bacillales</taxon>
        <taxon>Paenibacillaceae</taxon>
        <taxon>Paenibacillus</taxon>
    </lineage>
</organism>
<dbReference type="PANTHER" id="PTHR43495:SF5">
    <property type="entry name" value="GAMMA-AMINOBUTYRIC ACID PERMEASE"/>
    <property type="match status" value="1"/>
</dbReference>
<keyword evidence="4" id="KW-0029">Amino-acid transport</keyword>
<feature type="transmembrane region" description="Helical" evidence="7">
    <location>
        <begin position="12"/>
        <end position="34"/>
    </location>
</feature>
<evidence type="ECO:0000256" key="3">
    <source>
        <dbReference type="ARBA" id="ARBA00022692"/>
    </source>
</evidence>
<feature type="transmembrane region" description="Helical" evidence="7">
    <location>
        <begin position="275"/>
        <end position="304"/>
    </location>
</feature>
<keyword evidence="5 7" id="KW-1133">Transmembrane helix</keyword>
<feature type="transmembrane region" description="Helical" evidence="7">
    <location>
        <begin position="421"/>
        <end position="439"/>
    </location>
</feature>
<dbReference type="AlphaFoldDB" id="A0A7X2H467"/>
<evidence type="ECO:0000256" key="6">
    <source>
        <dbReference type="ARBA" id="ARBA00023136"/>
    </source>
</evidence>
<dbReference type="GO" id="GO:0016020">
    <property type="term" value="C:membrane"/>
    <property type="evidence" value="ECO:0007669"/>
    <property type="project" value="UniProtKB-SubCell"/>
</dbReference>
<dbReference type="RefSeq" id="WP_154118246.1">
    <property type="nucleotide sequence ID" value="NZ_WJXB01000003.1"/>
</dbReference>
<keyword evidence="10" id="KW-1185">Reference proteome</keyword>
<evidence type="ECO:0000256" key="1">
    <source>
        <dbReference type="ARBA" id="ARBA00004141"/>
    </source>
</evidence>
<dbReference type="GO" id="GO:0006865">
    <property type="term" value="P:amino acid transport"/>
    <property type="evidence" value="ECO:0007669"/>
    <property type="project" value="UniProtKB-KW"/>
</dbReference>
<feature type="transmembrane region" description="Helical" evidence="7">
    <location>
        <begin position="393"/>
        <end position="415"/>
    </location>
</feature>
<keyword evidence="3 7" id="KW-0812">Transmembrane</keyword>
<evidence type="ECO:0000313" key="10">
    <source>
        <dbReference type="Proteomes" id="UP000463051"/>
    </source>
</evidence>
<evidence type="ECO:0000256" key="7">
    <source>
        <dbReference type="SAM" id="Phobius"/>
    </source>
</evidence>